<dbReference type="Proteomes" id="UP000215005">
    <property type="component" value="Chromosome"/>
</dbReference>
<name>A0A223SCM7_9ACTN</name>
<keyword evidence="3" id="KW-1185">Reference proteome</keyword>
<dbReference type="Pfam" id="PF12802">
    <property type="entry name" value="MarR_2"/>
    <property type="match status" value="1"/>
</dbReference>
<dbReference type="Gene3D" id="1.10.10.10">
    <property type="entry name" value="Winged helix-like DNA-binding domain superfamily/Winged helix DNA-binding domain"/>
    <property type="match status" value="1"/>
</dbReference>
<dbReference type="InterPro" id="IPR036390">
    <property type="entry name" value="WH_DNA-bd_sf"/>
</dbReference>
<dbReference type="InterPro" id="IPR036388">
    <property type="entry name" value="WH-like_DNA-bd_sf"/>
</dbReference>
<dbReference type="EMBL" id="CP022753">
    <property type="protein sequence ID" value="ASU85833.1"/>
    <property type="molecule type" value="Genomic_DNA"/>
</dbReference>
<dbReference type="InterPro" id="IPR000835">
    <property type="entry name" value="HTH_MarR-typ"/>
</dbReference>
<dbReference type="RefSeq" id="WP_017618444.1">
    <property type="nucleotide sequence ID" value="NZ_ANBG01000167.1"/>
</dbReference>
<organism evidence="2 3">
    <name type="scientific">Nocardiopsis gilva YIM 90087</name>
    <dbReference type="NCBI Taxonomy" id="1235441"/>
    <lineage>
        <taxon>Bacteria</taxon>
        <taxon>Bacillati</taxon>
        <taxon>Actinomycetota</taxon>
        <taxon>Actinomycetes</taxon>
        <taxon>Streptosporangiales</taxon>
        <taxon>Nocardiopsidaceae</taxon>
        <taxon>Nocardiopsis</taxon>
    </lineage>
</organism>
<dbReference type="SMART" id="SM00347">
    <property type="entry name" value="HTH_MARR"/>
    <property type="match status" value="1"/>
</dbReference>
<dbReference type="PANTHER" id="PTHR33164:SF99">
    <property type="entry name" value="MARR FAMILY REGULATORY PROTEIN"/>
    <property type="match status" value="1"/>
</dbReference>
<dbReference type="OrthoDB" id="5195026at2"/>
<protein>
    <submittedName>
        <fullName evidence="2">MarR family transcriptional regulator</fullName>
    </submittedName>
</protein>
<dbReference type="PROSITE" id="PS50995">
    <property type="entry name" value="HTH_MARR_2"/>
    <property type="match status" value="1"/>
</dbReference>
<evidence type="ECO:0000313" key="3">
    <source>
        <dbReference type="Proteomes" id="UP000215005"/>
    </source>
</evidence>
<reference evidence="2 3" key="1">
    <citation type="submission" date="2017-08" db="EMBL/GenBank/DDBJ databases">
        <title>The complete genome sequence of Nocardiopsis gilva YIM 90087.</title>
        <authorList>
            <person name="Yin M."/>
            <person name="Tang S."/>
        </authorList>
    </citation>
    <scope>NUCLEOTIDE SEQUENCE [LARGE SCALE GENOMIC DNA]</scope>
    <source>
        <strain evidence="2 3">YIM 90087</strain>
    </source>
</reference>
<feature type="domain" description="HTH marR-type" evidence="1">
    <location>
        <begin position="1"/>
        <end position="152"/>
    </location>
</feature>
<sequence length="154" mass="17039">MDDPTASEHATPRPGLAQRWCALSLLHGTIESHIERALQARHDLSTREYSVLLVLSTHNGARMRMSELSEAVVLSQSATTRLVNRMEERGLLMRVLCADDRRGIYTAITDDGQRLLAAARPTNDTALAEALDLARHNPELAPLVDVLERHPESA</sequence>
<dbReference type="PRINTS" id="PR00598">
    <property type="entry name" value="HTHMARR"/>
</dbReference>
<dbReference type="SUPFAM" id="SSF46785">
    <property type="entry name" value="Winged helix' DNA-binding domain"/>
    <property type="match status" value="1"/>
</dbReference>
<dbReference type="GO" id="GO:0003700">
    <property type="term" value="F:DNA-binding transcription factor activity"/>
    <property type="evidence" value="ECO:0007669"/>
    <property type="project" value="InterPro"/>
</dbReference>
<dbReference type="AlphaFoldDB" id="A0A223SCM7"/>
<accession>A0A223SCM7</accession>
<gene>
    <name evidence="2" type="ORF">CDO52_26240</name>
</gene>
<dbReference type="GO" id="GO:0006950">
    <property type="term" value="P:response to stress"/>
    <property type="evidence" value="ECO:0007669"/>
    <property type="project" value="TreeGrafter"/>
</dbReference>
<dbReference type="PANTHER" id="PTHR33164">
    <property type="entry name" value="TRANSCRIPTIONAL REGULATOR, MARR FAMILY"/>
    <property type="match status" value="1"/>
</dbReference>
<evidence type="ECO:0000313" key="2">
    <source>
        <dbReference type="EMBL" id="ASU85833.1"/>
    </source>
</evidence>
<proteinExistence type="predicted"/>
<evidence type="ECO:0000259" key="1">
    <source>
        <dbReference type="PROSITE" id="PS50995"/>
    </source>
</evidence>
<dbReference type="KEGG" id="ngv:CDO52_26240"/>
<dbReference type="InterPro" id="IPR039422">
    <property type="entry name" value="MarR/SlyA-like"/>
</dbReference>